<reference evidence="5" key="1">
    <citation type="submission" date="2017-03" db="EMBL/GenBank/DDBJ databases">
        <authorList>
            <person name="Rodrigo-Torres L."/>
            <person name="Arahal R.D."/>
            <person name="Lucena T."/>
        </authorList>
    </citation>
    <scope>NUCLEOTIDE SEQUENCE [LARGE SCALE GENOMIC DNA]</scope>
    <source>
        <strain evidence="5">CECT 8411</strain>
    </source>
</reference>
<dbReference type="GO" id="GO:0003677">
    <property type="term" value="F:DNA binding"/>
    <property type="evidence" value="ECO:0007669"/>
    <property type="project" value="UniProtKB-UniRule"/>
</dbReference>
<name>A0A1X6ZL86_9RHOB</name>
<dbReference type="PANTHER" id="PTHR43479">
    <property type="entry name" value="ACREF/ENVCD OPERON REPRESSOR-RELATED"/>
    <property type="match status" value="1"/>
</dbReference>
<sequence>MTFDPASYAQLNRVRKALPLAEFGCVNASLNSGWQVNYIALPGESGYKPTMGLYLQTAGRFARGKCMKSTKRKNMPPEQRRAQLLGCAQMLFFSKGFEDTTIQDVLDMASVSKGGFYHHFKSKDELLFGVLDGMAEGVFSQMAVVASDETSSALDLLHSFIHLRANYLREHDYPGQVEFFRVMNQDKNMVLLEQFKRRVRTGAMPVLTGIIQKGCDEGTFTVADVDTAAELILFLSTFIDLALLRAIEARGTETADHAAEKLQAAIDMQFLTLDRVLGLPDGTTDFGWPEAVEVTMATVPATPPSAN</sequence>
<feature type="DNA-binding region" description="H-T-H motif" evidence="2">
    <location>
        <begin position="101"/>
        <end position="120"/>
    </location>
</feature>
<dbReference type="InterPro" id="IPR009057">
    <property type="entry name" value="Homeodomain-like_sf"/>
</dbReference>
<dbReference type="Gene3D" id="1.10.357.10">
    <property type="entry name" value="Tetracycline Repressor, domain 2"/>
    <property type="match status" value="1"/>
</dbReference>
<dbReference type="Pfam" id="PF00440">
    <property type="entry name" value="TetR_N"/>
    <property type="match status" value="1"/>
</dbReference>
<dbReference type="PROSITE" id="PS50977">
    <property type="entry name" value="HTH_TETR_2"/>
    <property type="match status" value="1"/>
</dbReference>
<evidence type="ECO:0000313" key="4">
    <source>
        <dbReference type="EMBL" id="SLN54484.1"/>
    </source>
</evidence>
<dbReference type="InterPro" id="IPR036271">
    <property type="entry name" value="Tet_transcr_reg_TetR-rel_C_sf"/>
</dbReference>
<dbReference type="SUPFAM" id="SSF48498">
    <property type="entry name" value="Tetracyclin repressor-like, C-terminal domain"/>
    <property type="match status" value="1"/>
</dbReference>
<evidence type="ECO:0000313" key="5">
    <source>
        <dbReference type="Proteomes" id="UP000193778"/>
    </source>
</evidence>
<proteinExistence type="predicted"/>
<gene>
    <name evidence="4" type="primary">kstR2_1</name>
    <name evidence="4" type="ORF">RUM8411_02640</name>
</gene>
<organism evidence="4 5">
    <name type="scientific">Ruegeria meonggei</name>
    <dbReference type="NCBI Taxonomy" id="1446476"/>
    <lineage>
        <taxon>Bacteria</taxon>
        <taxon>Pseudomonadati</taxon>
        <taxon>Pseudomonadota</taxon>
        <taxon>Alphaproteobacteria</taxon>
        <taxon>Rhodobacterales</taxon>
        <taxon>Roseobacteraceae</taxon>
        <taxon>Ruegeria</taxon>
    </lineage>
</organism>
<keyword evidence="1 2" id="KW-0238">DNA-binding</keyword>
<evidence type="ECO:0000259" key="3">
    <source>
        <dbReference type="PROSITE" id="PS50977"/>
    </source>
</evidence>
<dbReference type="PROSITE" id="PS01081">
    <property type="entry name" value="HTH_TETR_1"/>
    <property type="match status" value="1"/>
</dbReference>
<dbReference type="InterPro" id="IPR001647">
    <property type="entry name" value="HTH_TetR"/>
</dbReference>
<dbReference type="OrthoDB" id="8478851at2"/>
<dbReference type="AlphaFoldDB" id="A0A1X6ZL86"/>
<dbReference type="Proteomes" id="UP000193778">
    <property type="component" value="Unassembled WGS sequence"/>
</dbReference>
<protein>
    <submittedName>
        <fullName evidence="4">HTH-type transcriptional repressor KstR2</fullName>
    </submittedName>
</protein>
<dbReference type="InterPro" id="IPR050624">
    <property type="entry name" value="HTH-type_Tx_Regulator"/>
</dbReference>
<feature type="domain" description="HTH tetR-type" evidence="3">
    <location>
        <begin position="78"/>
        <end position="138"/>
    </location>
</feature>
<dbReference type="PRINTS" id="PR00455">
    <property type="entry name" value="HTHTETR"/>
</dbReference>
<evidence type="ECO:0000256" key="1">
    <source>
        <dbReference type="ARBA" id="ARBA00023125"/>
    </source>
</evidence>
<dbReference type="PANTHER" id="PTHR43479:SF11">
    <property type="entry name" value="ACREF_ENVCD OPERON REPRESSOR-RELATED"/>
    <property type="match status" value="1"/>
</dbReference>
<evidence type="ECO:0000256" key="2">
    <source>
        <dbReference type="PROSITE-ProRule" id="PRU00335"/>
    </source>
</evidence>
<keyword evidence="5" id="KW-1185">Reference proteome</keyword>
<dbReference type="RefSeq" id="WP_085823153.1">
    <property type="nucleotide sequence ID" value="NZ_FWFP01000007.1"/>
</dbReference>
<dbReference type="SUPFAM" id="SSF46689">
    <property type="entry name" value="Homeodomain-like"/>
    <property type="match status" value="1"/>
</dbReference>
<dbReference type="EMBL" id="FWFP01000007">
    <property type="protein sequence ID" value="SLN54484.1"/>
    <property type="molecule type" value="Genomic_DNA"/>
</dbReference>
<dbReference type="InterPro" id="IPR023772">
    <property type="entry name" value="DNA-bd_HTH_TetR-type_CS"/>
</dbReference>
<accession>A0A1X6ZL86</accession>